<dbReference type="Proteomes" id="UP001434883">
    <property type="component" value="Unassembled WGS sequence"/>
</dbReference>
<protein>
    <submittedName>
        <fullName evidence="1">Uncharacterized protein</fullName>
    </submittedName>
</protein>
<reference evidence="1 2" key="1">
    <citation type="submission" date="2021-06" db="EMBL/GenBank/DDBJ databases">
        <authorList>
            <person name="Palmer J.M."/>
        </authorList>
    </citation>
    <scope>NUCLEOTIDE SEQUENCE [LARGE SCALE GENOMIC DNA]</scope>
    <source>
        <strain evidence="1 2">XC_2019</strain>
        <tissue evidence="1">Muscle</tissue>
    </source>
</reference>
<name>A0ABV0Q868_9TELE</name>
<comment type="caution">
    <text evidence="1">The sequence shown here is derived from an EMBL/GenBank/DDBJ whole genome shotgun (WGS) entry which is preliminary data.</text>
</comment>
<dbReference type="EMBL" id="JAHRIN010001588">
    <property type="protein sequence ID" value="MEQ2191996.1"/>
    <property type="molecule type" value="Genomic_DNA"/>
</dbReference>
<accession>A0ABV0Q868</accession>
<evidence type="ECO:0000313" key="2">
    <source>
        <dbReference type="Proteomes" id="UP001434883"/>
    </source>
</evidence>
<keyword evidence="2" id="KW-1185">Reference proteome</keyword>
<sequence length="130" mass="15042">METGLKRSRKYSFQHHYQCSGQIRLKFYFSATNTVKPYIWSKPSTSHNPKNTIPTVKHGGDSRDVFQQQGLENWYESRERWMVLNTRIFLSKPCVSLPVILDFEGGLSSSRAMTRSIRLKQQSSGLRGNI</sequence>
<evidence type="ECO:0000313" key="1">
    <source>
        <dbReference type="EMBL" id="MEQ2191996.1"/>
    </source>
</evidence>
<organism evidence="1 2">
    <name type="scientific">Xenoophorus captivus</name>
    <dbReference type="NCBI Taxonomy" id="1517983"/>
    <lineage>
        <taxon>Eukaryota</taxon>
        <taxon>Metazoa</taxon>
        <taxon>Chordata</taxon>
        <taxon>Craniata</taxon>
        <taxon>Vertebrata</taxon>
        <taxon>Euteleostomi</taxon>
        <taxon>Actinopterygii</taxon>
        <taxon>Neopterygii</taxon>
        <taxon>Teleostei</taxon>
        <taxon>Neoteleostei</taxon>
        <taxon>Acanthomorphata</taxon>
        <taxon>Ovalentaria</taxon>
        <taxon>Atherinomorphae</taxon>
        <taxon>Cyprinodontiformes</taxon>
        <taxon>Goodeidae</taxon>
        <taxon>Xenoophorus</taxon>
    </lineage>
</organism>
<proteinExistence type="predicted"/>
<gene>
    <name evidence="1" type="ORF">XENOCAPTIV_005446</name>
</gene>